<evidence type="ECO:0000313" key="2">
    <source>
        <dbReference type="Proteomes" id="UP000183658"/>
    </source>
</evidence>
<protein>
    <submittedName>
        <fullName evidence="1">Uncharacterized protein</fullName>
    </submittedName>
</protein>
<proteinExistence type="predicted"/>
<sequence length="29" mass="3293">MKKVHLDVSYMSGMKNNYFTIQLSDGGDL</sequence>
<keyword evidence="2" id="KW-1185">Reference proteome</keyword>
<dbReference type="EMBL" id="FOFZ01000009">
    <property type="protein sequence ID" value="SER28190.1"/>
    <property type="molecule type" value="Genomic_DNA"/>
</dbReference>
<dbReference type="Proteomes" id="UP000183658">
    <property type="component" value="Unassembled WGS sequence"/>
</dbReference>
<gene>
    <name evidence="1" type="ORF">SAMN05444355_10955</name>
</gene>
<dbReference type="AlphaFoldDB" id="A0A1H9MWU2"/>
<evidence type="ECO:0000313" key="1">
    <source>
        <dbReference type="EMBL" id="SER28190.1"/>
    </source>
</evidence>
<accession>A0A1H9MWU2</accession>
<reference evidence="2" key="1">
    <citation type="submission" date="2016-10" db="EMBL/GenBank/DDBJ databases">
        <authorList>
            <person name="Varghese N."/>
            <person name="Submissions S."/>
        </authorList>
    </citation>
    <scope>NUCLEOTIDE SEQUENCE [LARGE SCALE GENOMIC DNA]</scope>
    <source>
        <strain evidence="2">DSM 15719</strain>
    </source>
</reference>
<name>A0A1H9MWU2_FLAFI</name>
<organism evidence="1 2">
    <name type="scientific">Flavobacterium frigoris</name>
    <dbReference type="NCBI Taxonomy" id="229204"/>
    <lineage>
        <taxon>Bacteria</taxon>
        <taxon>Pseudomonadati</taxon>
        <taxon>Bacteroidota</taxon>
        <taxon>Flavobacteriia</taxon>
        <taxon>Flavobacteriales</taxon>
        <taxon>Flavobacteriaceae</taxon>
        <taxon>Flavobacterium</taxon>
    </lineage>
</organism>